<sequence length="104" mass="11248">MGVDLISASVCGAIAQYDFPGSTEGPNRLPDLLKLLLYRFIKVRGFATPDHFDSFPEFLAEDGPCVAQGKIKYRSEFIGIDAISEAFIRLFGGPHEGKLIAGVG</sequence>
<protein>
    <submittedName>
        <fullName evidence="1">Uncharacterized protein</fullName>
    </submittedName>
</protein>
<dbReference type="PANTHER" id="PTHR43205:SF7">
    <property type="entry name" value="PROSTAGLANDIN REDUCTASE 1"/>
    <property type="match status" value="1"/>
</dbReference>
<dbReference type="RefSeq" id="WP_237253377.1">
    <property type="nucleotide sequence ID" value="NZ_JAKJXF010000011.1"/>
</dbReference>
<keyword evidence="2" id="KW-1185">Reference proteome</keyword>
<accession>A0ABS9I995</accession>
<gene>
    <name evidence="1" type="ORF">L4G47_17150</name>
</gene>
<dbReference type="Proteomes" id="UP001162905">
    <property type="component" value="Unassembled WGS sequence"/>
</dbReference>
<dbReference type="InterPro" id="IPR045010">
    <property type="entry name" value="MDR_fam"/>
</dbReference>
<dbReference type="Gene3D" id="3.90.180.10">
    <property type="entry name" value="Medium-chain alcohol dehydrogenases, catalytic domain"/>
    <property type="match status" value="1"/>
</dbReference>
<dbReference type="Gene3D" id="3.40.50.720">
    <property type="entry name" value="NAD(P)-binding Rossmann-like Domain"/>
    <property type="match status" value="1"/>
</dbReference>
<evidence type="ECO:0000313" key="1">
    <source>
        <dbReference type="EMBL" id="MCF7543929.1"/>
    </source>
</evidence>
<organism evidence="1 2">
    <name type="scientific">Pseudomonas petrae</name>
    <dbReference type="NCBI Taxonomy" id="2912190"/>
    <lineage>
        <taxon>Bacteria</taxon>
        <taxon>Pseudomonadati</taxon>
        <taxon>Pseudomonadota</taxon>
        <taxon>Gammaproteobacteria</taxon>
        <taxon>Pseudomonadales</taxon>
        <taxon>Pseudomonadaceae</taxon>
        <taxon>Pseudomonas</taxon>
    </lineage>
</organism>
<dbReference type="PANTHER" id="PTHR43205">
    <property type="entry name" value="PROSTAGLANDIN REDUCTASE"/>
    <property type="match status" value="1"/>
</dbReference>
<comment type="caution">
    <text evidence="1">The sequence shown here is derived from an EMBL/GenBank/DDBJ whole genome shotgun (WGS) entry which is preliminary data.</text>
</comment>
<proteinExistence type="predicted"/>
<dbReference type="EMBL" id="JAKJXH010000018">
    <property type="protein sequence ID" value="MCF7543929.1"/>
    <property type="molecule type" value="Genomic_DNA"/>
</dbReference>
<name>A0ABS9I995_9PSED</name>
<reference evidence="1" key="1">
    <citation type="submission" date="2022-01" db="EMBL/GenBank/DDBJ databases">
        <title>Pseudomonas sp. nov. isolated from Antarctic regolith.</title>
        <authorList>
            <person name="Novakova D."/>
            <person name="Sedlar K."/>
        </authorList>
    </citation>
    <scope>NUCLEOTIDE SEQUENCE</scope>
    <source>
        <strain evidence="1">P2647</strain>
    </source>
</reference>
<evidence type="ECO:0000313" key="2">
    <source>
        <dbReference type="Proteomes" id="UP001162905"/>
    </source>
</evidence>